<protein>
    <submittedName>
        <fullName evidence="9">Putative aldouronate transport system permease protein</fullName>
    </submittedName>
</protein>
<keyword evidence="10" id="KW-1185">Reference proteome</keyword>
<evidence type="ECO:0000259" key="8">
    <source>
        <dbReference type="PROSITE" id="PS50928"/>
    </source>
</evidence>
<name>A0A1I5SVF2_9FIRM</name>
<gene>
    <name evidence="9" type="ORF">SAMN05444406_10372</name>
</gene>
<keyword evidence="2 7" id="KW-0813">Transport</keyword>
<reference evidence="9 10" key="1">
    <citation type="submission" date="2016-10" db="EMBL/GenBank/DDBJ databases">
        <authorList>
            <person name="de Groot N.N."/>
        </authorList>
    </citation>
    <scope>NUCLEOTIDE SEQUENCE [LARGE SCALE GENOMIC DNA]</scope>
    <source>
        <strain evidence="9 10">DSM 20678</strain>
    </source>
</reference>
<proteinExistence type="inferred from homology"/>
<dbReference type="PROSITE" id="PS50928">
    <property type="entry name" value="ABC_TM1"/>
    <property type="match status" value="1"/>
</dbReference>
<dbReference type="STRING" id="937334.SAMN05444406_10372"/>
<dbReference type="EMBL" id="FOXR01000003">
    <property type="protein sequence ID" value="SFP74733.1"/>
    <property type="molecule type" value="Genomic_DNA"/>
</dbReference>
<dbReference type="Pfam" id="PF00528">
    <property type="entry name" value="BPD_transp_1"/>
    <property type="match status" value="1"/>
</dbReference>
<comment type="similarity">
    <text evidence="7">Belongs to the binding-protein-dependent transport system permease family.</text>
</comment>
<dbReference type="Gene3D" id="1.10.3720.10">
    <property type="entry name" value="MetI-like"/>
    <property type="match status" value="1"/>
</dbReference>
<evidence type="ECO:0000313" key="9">
    <source>
        <dbReference type="EMBL" id="SFP74733.1"/>
    </source>
</evidence>
<dbReference type="PANTHER" id="PTHR43744">
    <property type="entry name" value="ABC TRANSPORTER PERMEASE PROTEIN MG189-RELATED-RELATED"/>
    <property type="match status" value="1"/>
</dbReference>
<dbReference type="Proteomes" id="UP000198577">
    <property type="component" value="Unassembled WGS sequence"/>
</dbReference>
<dbReference type="RefSeq" id="WP_035147463.1">
    <property type="nucleotide sequence ID" value="NZ_FOXR01000003.1"/>
</dbReference>
<dbReference type="AlphaFoldDB" id="A0A1I5SVF2"/>
<evidence type="ECO:0000256" key="7">
    <source>
        <dbReference type="RuleBase" id="RU363032"/>
    </source>
</evidence>
<dbReference type="SUPFAM" id="SSF161098">
    <property type="entry name" value="MetI-like"/>
    <property type="match status" value="1"/>
</dbReference>
<evidence type="ECO:0000256" key="5">
    <source>
        <dbReference type="ARBA" id="ARBA00022989"/>
    </source>
</evidence>
<evidence type="ECO:0000256" key="4">
    <source>
        <dbReference type="ARBA" id="ARBA00022692"/>
    </source>
</evidence>
<dbReference type="GO" id="GO:0055085">
    <property type="term" value="P:transmembrane transport"/>
    <property type="evidence" value="ECO:0007669"/>
    <property type="project" value="InterPro"/>
</dbReference>
<evidence type="ECO:0000256" key="1">
    <source>
        <dbReference type="ARBA" id="ARBA00004651"/>
    </source>
</evidence>
<evidence type="ECO:0000256" key="2">
    <source>
        <dbReference type="ARBA" id="ARBA00022448"/>
    </source>
</evidence>
<keyword evidence="4 7" id="KW-0812">Transmembrane</keyword>
<accession>A0A1I5SVF2</accession>
<keyword evidence="3" id="KW-1003">Cell membrane</keyword>
<dbReference type="InterPro" id="IPR000515">
    <property type="entry name" value="MetI-like"/>
</dbReference>
<dbReference type="CDD" id="cd06261">
    <property type="entry name" value="TM_PBP2"/>
    <property type="match status" value="1"/>
</dbReference>
<feature type="transmembrane region" description="Helical" evidence="7">
    <location>
        <begin position="20"/>
        <end position="42"/>
    </location>
</feature>
<evidence type="ECO:0000256" key="3">
    <source>
        <dbReference type="ARBA" id="ARBA00022475"/>
    </source>
</evidence>
<dbReference type="GO" id="GO:0005886">
    <property type="term" value="C:plasma membrane"/>
    <property type="evidence" value="ECO:0007669"/>
    <property type="project" value="UniProtKB-SubCell"/>
</dbReference>
<feature type="domain" description="ABC transmembrane type-1" evidence="8">
    <location>
        <begin position="79"/>
        <end position="280"/>
    </location>
</feature>
<evidence type="ECO:0000256" key="6">
    <source>
        <dbReference type="ARBA" id="ARBA00023136"/>
    </source>
</evidence>
<keyword evidence="5 7" id="KW-1133">Transmembrane helix</keyword>
<feature type="transmembrane region" description="Helical" evidence="7">
    <location>
        <begin position="115"/>
        <end position="134"/>
    </location>
</feature>
<feature type="transmembrane region" description="Helical" evidence="7">
    <location>
        <begin position="83"/>
        <end position="103"/>
    </location>
</feature>
<evidence type="ECO:0000313" key="10">
    <source>
        <dbReference type="Proteomes" id="UP000198577"/>
    </source>
</evidence>
<dbReference type="OrthoDB" id="157184at2"/>
<keyword evidence="6 7" id="KW-0472">Membrane</keyword>
<feature type="transmembrane region" description="Helical" evidence="7">
    <location>
        <begin position="263"/>
        <end position="282"/>
    </location>
</feature>
<dbReference type="InterPro" id="IPR035906">
    <property type="entry name" value="MetI-like_sf"/>
</dbReference>
<feature type="transmembrane region" description="Helical" evidence="7">
    <location>
        <begin position="146"/>
        <end position="166"/>
    </location>
</feature>
<sequence>MANNKIKPSVGERIFDTVNVIFMIIMIIITLYPMLYVVFASFSNPGKFMMHYGPLWHPLDFTLVSYEAVFKNPNIWNGYRNTLFVVVVGTTINMLLTIIGGYILSRKNWLFKRPLSLGIVFTMYFSGGLIPFYFTVRALKLDNTLWALIIPTAINTYNMIIMRTAFAAVPDSLEESAKLDGASHFTILFKIMVPLVVPTIAVLILYYAVGHWNSWFNAMIFLTRSRSKYPLQLILREILIQGSLTEMTLGAGMDDKEMISETIKYAVIVVSTVPILCLYPFLQKYFIKGIMIGAIKG</sequence>
<comment type="subcellular location">
    <subcellularLocation>
        <location evidence="1 7">Cell membrane</location>
        <topology evidence="1 7">Multi-pass membrane protein</topology>
    </subcellularLocation>
</comment>
<dbReference type="PANTHER" id="PTHR43744:SF9">
    <property type="entry name" value="POLYGALACTURONAN_RHAMNOGALACTURONAN TRANSPORT SYSTEM PERMEASE PROTEIN YTCP"/>
    <property type="match status" value="1"/>
</dbReference>
<organism evidence="9 10">
    <name type="scientific">Caldicoprobacter faecalis</name>
    <dbReference type="NCBI Taxonomy" id="937334"/>
    <lineage>
        <taxon>Bacteria</taxon>
        <taxon>Bacillati</taxon>
        <taxon>Bacillota</taxon>
        <taxon>Clostridia</taxon>
        <taxon>Caldicoprobacterales</taxon>
        <taxon>Caldicoprobacteraceae</taxon>
        <taxon>Caldicoprobacter</taxon>
    </lineage>
</organism>
<feature type="transmembrane region" description="Helical" evidence="7">
    <location>
        <begin position="187"/>
        <end position="209"/>
    </location>
</feature>